<gene>
    <name evidence="2" type="primary">ykoE</name>
    <name evidence="2" type="ORF">CMASS_01595</name>
</gene>
<dbReference type="EMBL" id="CP063189">
    <property type="protein sequence ID" value="WCZ31778.1"/>
    <property type="molecule type" value="Genomic_DNA"/>
</dbReference>
<organism evidence="2 3">
    <name type="scientific">Corynebacterium massiliense DSM 45435</name>
    <dbReference type="NCBI Taxonomy" id="1121364"/>
    <lineage>
        <taxon>Bacteria</taxon>
        <taxon>Bacillati</taxon>
        <taxon>Actinomycetota</taxon>
        <taxon>Actinomycetes</taxon>
        <taxon>Mycobacteriales</taxon>
        <taxon>Corynebacteriaceae</taxon>
        <taxon>Corynebacterium</taxon>
    </lineage>
</organism>
<dbReference type="Proteomes" id="UP001220064">
    <property type="component" value="Chromosome"/>
</dbReference>
<dbReference type="PROSITE" id="PS51257">
    <property type="entry name" value="PROKAR_LIPOPROTEIN"/>
    <property type="match status" value="1"/>
</dbReference>
<keyword evidence="1" id="KW-0472">Membrane</keyword>
<accession>A0ABY7U517</accession>
<evidence type="ECO:0000313" key="3">
    <source>
        <dbReference type="Proteomes" id="UP001220064"/>
    </source>
</evidence>
<feature type="transmembrane region" description="Helical" evidence="1">
    <location>
        <begin position="46"/>
        <end position="68"/>
    </location>
</feature>
<evidence type="ECO:0000256" key="1">
    <source>
        <dbReference type="SAM" id="Phobius"/>
    </source>
</evidence>
<name>A0ABY7U517_9CORY</name>
<keyword evidence="3" id="KW-1185">Reference proteome</keyword>
<evidence type="ECO:0000313" key="2">
    <source>
        <dbReference type="EMBL" id="WCZ31778.1"/>
    </source>
</evidence>
<dbReference type="InterPro" id="IPR017195">
    <property type="entry name" value="ABC_thiamin-permease_prd"/>
</dbReference>
<feature type="transmembrane region" description="Helical" evidence="1">
    <location>
        <begin position="123"/>
        <end position="142"/>
    </location>
</feature>
<protein>
    <submittedName>
        <fullName evidence="2">HMP/thiamine permease protein YkoE</fullName>
    </submittedName>
</protein>
<dbReference type="PIRSF" id="PIRSF037394">
    <property type="entry name" value="ABC_thiamine-permease_YkoE_prd"/>
    <property type="match status" value="1"/>
</dbReference>
<feature type="transmembrane region" description="Helical" evidence="1">
    <location>
        <begin position="12"/>
        <end position="34"/>
    </location>
</feature>
<sequence length="196" mass="20508">MANTARRGWRVIDIIVASILAVACGFIFLIWNFVGGAWFEAMDALTPGLGGLVTGVWLIGGVIGALVIRKPGAALYVETLAACLSAALGSQWGFETIYSGLAQGLGVEIIFLIFAFRRFNLPTAILAGIGSALGAFILELFLTPNLSKSLGFNITYLVCLVISGAILAGALGYAAVQALAKAGALDRFAVGRELRR</sequence>
<keyword evidence="1" id="KW-0812">Transmembrane</keyword>
<feature type="transmembrane region" description="Helical" evidence="1">
    <location>
        <begin position="100"/>
        <end position="116"/>
    </location>
</feature>
<keyword evidence="1" id="KW-1133">Transmembrane helix</keyword>
<proteinExistence type="predicted"/>
<dbReference type="RefSeq" id="WP_022863439.1">
    <property type="nucleotide sequence ID" value="NZ_ATVG01000010.1"/>
</dbReference>
<reference evidence="2 3" key="1">
    <citation type="submission" date="2020-10" db="EMBL/GenBank/DDBJ databases">
        <title>Complete genome sequence of Corynebacterium massiliense DSM 45435, type strain of Corynebacterium massiliense.</title>
        <authorList>
            <person name="Busche T."/>
            <person name="Kalinowski J."/>
            <person name="Ruckert C."/>
        </authorList>
    </citation>
    <scope>NUCLEOTIDE SEQUENCE [LARGE SCALE GENOMIC DNA]</scope>
    <source>
        <strain evidence="2 3">DSM 45435</strain>
    </source>
</reference>
<feature type="transmembrane region" description="Helical" evidence="1">
    <location>
        <begin position="154"/>
        <end position="176"/>
    </location>
</feature>
<feature type="transmembrane region" description="Helical" evidence="1">
    <location>
        <begin position="75"/>
        <end position="94"/>
    </location>
</feature>
<dbReference type="Pfam" id="PF09819">
    <property type="entry name" value="ABC_cobalt"/>
    <property type="match status" value="1"/>
</dbReference>